<dbReference type="SUPFAM" id="SSF57924">
    <property type="entry name" value="Inhibitor of apoptosis (IAP) repeat"/>
    <property type="match status" value="2"/>
</dbReference>
<dbReference type="AlphaFoldDB" id="A0A814Z386"/>
<dbReference type="InterPro" id="IPR013083">
    <property type="entry name" value="Znf_RING/FYVE/PHD"/>
</dbReference>
<dbReference type="GO" id="GO:0008270">
    <property type="term" value="F:zinc ion binding"/>
    <property type="evidence" value="ECO:0007669"/>
    <property type="project" value="UniProtKB-KW"/>
</dbReference>
<evidence type="ECO:0000313" key="6">
    <source>
        <dbReference type="EMBL" id="CAF0740651.1"/>
    </source>
</evidence>
<comment type="similarity">
    <text evidence="1">Belongs to the IAP family.</text>
</comment>
<dbReference type="GO" id="GO:0043027">
    <property type="term" value="F:cysteine-type endopeptidase inhibitor activity involved in apoptotic process"/>
    <property type="evidence" value="ECO:0007669"/>
    <property type="project" value="TreeGrafter"/>
</dbReference>
<dbReference type="OrthoDB" id="774873at2759"/>
<gene>
    <name evidence="6" type="ORF">EDS130_LOCUS1708</name>
    <name evidence="7" type="ORF">XAT740_LOCUS25550</name>
</gene>
<proteinExistence type="inferred from homology"/>
<keyword evidence="2 4" id="KW-0863">Zinc-finger</keyword>
<dbReference type="InterPro" id="IPR050784">
    <property type="entry name" value="IAP"/>
</dbReference>
<dbReference type="PROSITE" id="PS50089">
    <property type="entry name" value="ZF_RING_2"/>
    <property type="match status" value="1"/>
</dbReference>
<dbReference type="Gene3D" id="1.10.1170.10">
    <property type="entry name" value="Inhibitor Of Apoptosis Protein (2mihbC-IAP-1), Chain A"/>
    <property type="match status" value="2"/>
</dbReference>
<dbReference type="GO" id="GO:0051726">
    <property type="term" value="P:regulation of cell cycle"/>
    <property type="evidence" value="ECO:0007669"/>
    <property type="project" value="TreeGrafter"/>
</dbReference>
<dbReference type="GO" id="GO:0043066">
    <property type="term" value="P:negative regulation of apoptotic process"/>
    <property type="evidence" value="ECO:0007669"/>
    <property type="project" value="TreeGrafter"/>
</dbReference>
<organism evidence="7 8">
    <name type="scientific">Adineta ricciae</name>
    <name type="common">Rotifer</name>
    <dbReference type="NCBI Taxonomy" id="249248"/>
    <lineage>
        <taxon>Eukaryota</taxon>
        <taxon>Metazoa</taxon>
        <taxon>Spiralia</taxon>
        <taxon>Gnathifera</taxon>
        <taxon>Rotifera</taxon>
        <taxon>Eurotatoria</taxon>
        <taxon>Bdelloidea</taxon>
        <taxon>Adinetida</taxon>
        <taxon>Adinetidae</taxon>
        <taxon>Adineta</taxon>
    </lineage>
</organism>
<keyword evidence="2 4" id="KW-0479">Metal-binding</keyword>
<dbReference type="PANTHER" id="PTHR10044">
    <property type="entry name" value="INHIBITOR OF APOPTOSIS"/>
    <property type="match status" value="1"/>
</dbReference>
<dbReference type="Proteomes" id="UP000663852">
    <property type="component" value="Unassembled WGS sequence"/>
</dbReference>
<dbReference type="Proteomes" id="UP000663828">
    <property type="component" value="Unassembled WGS sequence"/>
</dbReference>
<dbReference type="InterPro" id="IPR001841">
    <property type="entry name" value="Znf_RING"/>
</dbReference>
<evidence type="ECO:0000313" key="8">
    <source>
        <dbReference type="Proteomes" id="UP000663828"/>
    </source>
</evidence>
<evidence type="ECO:0000256" key="1">
    <source>
        <dbReference type="ARBA" id="ARBA00006672"/>
    </source>
</evidence>
<reference evidence="7" key="1">
    <citation type="submission" date="2021-02" db="EMBL/GenBank/DDBJ databases">
        <authorList>
            <person name="Nowell W R."/>
        </authorList>
    </citation>
    <scope>NUCLEOTIDE SEQUENCE</scope>
</reference>
<accession>A0A814Z386</accession>
<comment type="caution">
    <text evidence="7">The sequence shown here is derived from an EMBL/GenBank/DDBJ whole genome shotgun (WGS) entry which is preliminary data.</text>
</comment>
<evidence type="ECO:0000259" key="5">
    <source>
        <dbReference type="PROSITE" id="PS50089"/>
    </source>
</evidence>
<keyword evidence="8" id="KW-1185">Reference proteome</keyword>
<protein>
    <recommendedName>
        <fullName evidence="5">RING-type domain-containing protein</fullName>
    </recommendedName>
</protein>
<dbReference type="SMART" id="SM00238">
    <property type="entry name" value="BIR"/>
    <property type="match status" value="2"/>
</dbReference>
<keyword evidence="3" id="KW-0862">Zinc</keyword>
<dbReference type="CDD" id="cd00022">
    <property type="entry name" value="BIR"/>
    <property type="match status" value="2"/>
</dbReference>
<dbReference type="GO" id="GO:0005737">
    <property type="term" value="C:cytoplasm"/>
    <property type="evidence" value="ECO:0007669"/>
    <property type="project" value="TreeGrafter"/>
</dbReference>
<sequence length="376" mass="42933">MTNSISSSEFVESFSSSADPIESTVRPNQAVRKREYSLLEADSLREVRTRTLSHWPHVIPCAESMANAGWFSCNISDRVICIYCNTICHQWTQADDPIKVHTEFAPQCPFVLSLRDIKSPLKIVNTSLNQLFEPLHPNMANIIRRQETFVNPMWTSTSPSIDDFVRAGFFFAGVSNTVTCFYCNGSLHKWGTDDNPLVEHARWFPTCIYARHACGEQLYQRISMAKKRLLTENKLTQDELNRLVAARMDLPIVQCLRSQYKLGIIKRCFEEQLRMKNDDFASDLDLVMACYIVQAQIDNIQGFKDRIIVPSKYRQSENSIQESNELRGECLVCLTEEKQVACIPCGHICACVPCGYALKSCPVCREKIQCFLRINT</sequence>
<evidence type="ECO:0000313" key="7">
    <source>
        <dbReference type="EMBL" id="CAF1237332.1"/>
    </source>
</evidence>
<dbReference type="EMBL" id="CAJNOJ010000004">
    <property type="protein sequence ID" value="CAF0740651.1"/>
    <property type="molecule type" value="Genomic_DNA"/>
</dbReference>
<dbReference type="Gene3D" id="3.30.40.10">
    <property type="entry name" value="Zinc/RING finger domain, C3HC4 (zinc finger)"/>
    <property type="match status" value="1"/>
</dbReference>
<dbReference type="InterPro" id="IPR001370">
    <property type="entry name" value="BIR_rpt"/>
</dbReference>
<name>A0A814Z386_ADIRI</name>
<dbReference type="GO" id="GO:0031398">
    <property type="term" value="P:positive regulation of protein ubiquitination"/>
    <property type="evidence" value="ECO:0007669"/>
    <property type="project" value="TreeGrafter"/>
</dbReference>
<evidence type="ECO:0000256" key="2">
    <source>
        <dbReference type="ARBA" id="ARBA00022771"/>
    </source>
</evidence>
<dbReference type="PROSITE" id="PS50143">
    <property type="entry name" value="BIR_REPEAT_2"/>
    <property type="match status" value="2"/>
</dbReference>
<evidence type="ECO:0000256" key="3">
    <source>
        <dbReference type="ARBA" id="ARBA00022833"/>
    </source>
</evidence>
<dbReference type="GO" id="GO:0005634">
    <property type="term" value="C:nucleus"/>
    <property type="evidence" value="ECO:0007669"/>
    <property type="project" value="TreeGrafter"/>
</dbReference>
<dbReference type="PANTHER" id="PTHR10044:SF139">
    <property type="entry name" value="DEATH-ASSOCIATED INHIBITOR OF APOPTOSIS 2"/>
    <property type="match status" value="1"/>
</dbReference>
<feature type="domain" description="RING-type" evidence="5">
    <location>
        <begin position="330"/>
        <end position="365"/>
    </location>
</feature>
<dbReference type="GO" id="GO:0061630">
    <property type="term" value="F:ubiquitin protein ligase activity"/>
    <property type="evidence" value="ECO:0007669"/>
    <property type="project" value="TreeGrafter"/>
</dbReference>
<dbReference type="Pfam" id="PF00653">
    <property type="entry name" value="BIR"/>
    <property type="match status" value="2"/>
</dbReference>
<evidence type="ECO:0000256" key="4">
    <source>
        <dbReference type="PROSITE-ProRule" id="PRU00175"/>
    </source>
</evidence>
<dbReference type="EMBL" id="CAJNOR010002031">
    <property type="protein sequence ID" value="CAF1237332.1"/>
    <property type="molecule type" value="Genomic_DNA"/>
</dbReference>
<dbReference type="Pfam" id="PF13920">
    <property type="entry name" value="zf-C3HC4_3"/>
    <property type="match status" value="1"/>
</dbReference>